<dbReference type="InterPro" id="IPR036412">
    <property type="entry name" value="HAD-like_sf"/>
</dbReference>
<evidence type="ECO:0000313" key="5">
    <source>
        <dbReference type="EMBL" id="TIC63901.1"/>
    </source>
</evidence>
<reference evidence="6 7" key="1">
    <citation type="submission" date="2019-03" db="EMBL/GenBank/DDBJ databases">
        <title>Sequencing 25 genomes of Wallemia mellicola.</title>
        <authorList>
            <person name="Gostincar C."/>
        </authorList>
    </citation>
    <scope>NUCLEOTIDE SEQUENCE [LARGE SCALE GENOMIC DNA]</scope>
    <source>
        <strain evidence="2 8">EXF-1262</strain>
        <strain evidence="5 9">EXF-1274</strain>
        <strain evidence="4 6">EXF-1277</strain>
        <strain evidence="1 10">EXF-6152</strain>
        <strain evidence="3 7">EXF-8738</strain>
    </source>
</reference>
<dbReference type="EMBL" id="SPRO01000030">
    <property type="protein sequence ID" value="TIC29239.1"/>
    <property type="molecule type" value="Genomic_DNA"/>
</dbReference>
<dbReference type="Proteomes" id="UP000310685">
    <property type="component" value="Unassembled WGS sequence"/>
</dbReference>
<evidence type="ECO:0000313" key="4">
    <source>
        <dbReference type="EMBL" id="TIC61066.1"/>
    </source>
</evidence>
<evidence type="ECO:0000313" key="9">
    <source>
        <dbReference type="Proteomes" id="UP000309601"/>
    </source>
</evidence>
<dbReference type="EMBL" id="SPRH01000033">
    <property type="protein sequence ID" value="TIB98982.1"/>
    <property type="molecule type" value="Genomic_DNA"/>
</dbReference>
<proteinExistence type="predicted"/>
<dbReference type="AlphaFoldDB" id="A0A4T0P200"/>
<accession>A0A4T0P200</accession>
<dbReference type="OrthoDB" id="40579at2759"/>
<evidence type="ECO:0000313" key="7">
    <source>
        <dbReference type="Proteomes" id="UP000305647"/>
    </source>
</evidence>
<dbReference type="PANTHER" id="PTHR18901">
    <property type="entry name" value="2-DEOXYGLUCOSE-6-PHOSPHATE PHOSPHATASE 2"/>
    <property type="match status" value="1"/>
</dbReference>
<evidence type="ECO:0000313" key="2">
    <source>
        <dbReference type="EMBL" id="TIB98982.1"/>
    </source>
</evidence>
<dbReference type="Gene3D" id="1.10.150.240">
    <property type="entry name" value="Putative phosphatase, domain 2"/>
    <property type="match status" value="1"/>
</dbReference>
<dbReference type="Pfam" id="PF00702">
    <property type="entry name" value="Hydrolase"/>
    <property type="match status" value="1"/>
</dbReference>
<name>A0A4T0P200_9BASI</name>
<evidence type="ECO:0000313" key="8">
    <source>
        <dbReference type="Proteomes" id="UP000307169"/>
    </source>
</evidence>
<evidence type="ECO:0000313" key="10">
    <source>
        <dbReference type="Proteomes" id="UP000310685"/>
    </source>
</evidence>
<dbReference type="InterPro" id="IPR023214">
    <property type="entry name" value="HAD_sf"/>
</dbReference>
<dbReference type="Proteomes" id="UP000309601">
    <property type="component" value="Unassembled WGS sequence"/>
</dbReference>
<evidence type="ECO:0000313" key="6">
    <source>
        <dbReference type="Proteomes" id="UP000305362"/>
    </source>
</evidence>
<dbReference type="SUPFAM" id="SSF56784">
    <property type="entry name" value="HAD-like"/>
    <property type="match status" value="1"/>
</dbReference>
<dbReference type="EMBL" id="SPRV01000032">
    <property type="protein sequence ID" value="TIC61066.1"/>
    <property type="molecule type" value="Genomic_DNA"/>
</dbReference>
<dbReference type="EMBL" id="SPRW01000032">
    <property type="protein sequence ID" value="TIC63901.1"/>
    <property type="molecule type" value="Genomic_DNA"/>
</dbReference>
<evidence type="ECO:0000313" key="1">
    <source>
        <dbReference type="EMBL" id="TIB77664.1"/>
    </source>
</evidence>
<comment type="caution">
    <text evidence="2">The sequence shown here is derived from an EMBL/GenBank/DDBJ whole genome shotgun (WGS) entry which is preliminary data.</text>
</comment>
<dbReference type="EMBL" id="SPRC01000032">
    <property type="protein sequence ID" value="TIB77664.1"/>
    <property type="molecule type" value="Genomic_DNA"/>
</dbReference>
<organism evidence="2 8">
    <name type="scientific">Wallemia mellicola</name>
    <dbReference type="NCBI Taxonomy" id="1708541"/>
    <lineage>
        <taxon>Eukaryota</taxon>
        <taxon>Fungi</taxon>
        <taxon>Dikarya</taxon>
        <taxon>Basidiomycota</taxon>
        <taxon>Wallemiomycotina</taxon>
        <taxon>Wallemiomycetes</taxon>
        <taxon>Wallemiales</taxon>
        <taxon>Wallemiaceae</taxon>
        <taxon>Wallemia</taxon>
    </lineage>
</organism>
<evidence type="ECO:0000313" key="3">
    <source>
        <dbReference type="EMBL" id="TIC29239.1"/>
    </source>
</evidence>
<dbReference type="InterPro" id="IPR023198">
    <property type="entry name" value="PGP-like_dom2"/>
</dbReference>
<dbReference type="OMA" id="IWCPHPG"/>
<dbReference type="Proteomes" id="UP000307169">
    <property type="component" value="Unassembled WGS sequence"/>
</dbReference>
<dbReference type="SFLD" id="SFLDG01129">
    <property type="entry name" value="C1.5:_HAD__Beta-PGM__Phosphata"/>
    <property type="match status" value="1"/>
</dbReference>
<dbReference type="FunFam" id="1.10.150.240:FF:000001">
    <property type="entry name" value="Haloacid dehalogenase-like hydrolase domain"/>
    <property type="match status" value="1"/>
</dbReference>
<dbReference type="SFLD" id="SFLDS00003">
    <property type="entry name" value="Haloacid_Dehalogenase"/>
    <property type="match status" value="1"/>
</dbReference>
<dbReference type="Proteomes" id="UP000305647">
    <property type="component" value="Unassembled WGS sequence"/>
</dbReference>
<gene>
    <name evidence="5" type="ORF">E3Q02_02874</name>
    <name evidence="4" type="ORF">E3Q03_02872</name>
    <name evidence="3" type="ORF">E3Q10_02761</name>
    <name evidence="2" type="ORF">E3Q17_02794</name>
    <name evidence="1" type="ORF">E3Q22_02966</name>
</gene>
<dbReference type="PANTHER" id="PTHR18901:SF38">
    <property type="entry name" value="PSEUDOURIDINE-5'-PHOSPHATASE"/>
    <property type="match status" value="1"/>
</dbReference>
<dbReference type="Proteomes" id="UP000305362">
    <property type="component" value="Unassembled WGS sequence"/>
</dbReference>
<dbReference type="GO" id="GO:0016791">
    <property type="term" value="F:phosphatase activity"/>
    <property type="evidence" value="ECO:0007669"/>
    <property type="project" value="TreeGrafter"/>
</dbReference>
<protein>
    <submittedName>
        <fullName evidence="2">HAD-like protein</fullName>
    </submittedName>
</protein>
<sequence>MTSTIKYCLFDLDGLLIDSERIYTEVTNDILSKYGKQFNWTLKANMMGKHERVASEYLVSELNLPITVDDYLLLRNQKQAEAWPRLILRPGALKLIKHLLKHNIPIAVATGSRRTSLEQKMRAQPVKELMDLFGDNVVTADDITPGRGKPSPDTFLLAAQRLGATVGFNVDSNDAPTEEHLVTRKSCLVFEDAVPGAQAGLNANMEVIWIPEEPLLELYKDDPSIQGVKQTLSSLEQLHLPSFGLPDY</sequence>
<dbReference type="Gene3D" id="3.40.50.1000">
    <property type="entry name" value="HAD superfamily/HAD-like"/>
    <property type="match status" value="1"/>
</dbReference>